<keyword evidence="4" id="KW-0997">Cell inner membrane</keyword>
<evidence type="ECO:0000256" key="2">
    <source>
        <dbReference type="ARBA" id="ARBA00022448"/>
    </source>
</evidence>
<dbReference type="AlphaFoldDB" id="A0A161RFV9"/>
<gene>
    <name evidence="11" type="ORF">AV656_08095</name>
</gene>
<dbReference type="PANTHER" id="PTHR35011">
    <property type="entry name" value="2,3-DIKETO-L-GULONATE TRAP TRANSPORTER SMALL PERMEASE PROTEIN YIAM"/>
    <property type="match status" value="1"/>
</dbReference>
<keyword evidence="5 9" id="KW-0812">Transmembrane</keyword>
<evidence type="ECO:0000256" key="7">
    <source>
        <dbReference type="ARBA" id="ARBA00023136"/>
    </source>
</evidence>
<organism evidence="11 12">
    <name type="scientific">Bhargavaea cecembensis</name>
    <dbReference type="NCBI Taxonomy" id="394098"/>
    <lineage>
        <taxon>Bacteria</taxon>
        <taxon>Bacillati</taxon>
        <taxon>Bacillota</taxon>
        <taxon>Bacilli</taxon>
        <taxon>Bacillales</taxon>
        <taxon>Caryophanaceae</taxon>
        <taxon>Bhargavaea</taxon>
    </lineage>
</organism>
<dbReference type="Proteomes" id="UP000076490">
    <property type="component" value="Unassembled WGS sequence"/>
</dbReference>
<dbReference type="InterPro" id="IPR007387">
    <property type="entry name" value="TRAP_DctQ"/>
</dbReference>
<evidence type="ECO:0000256" key="1">
    <source>
        <dbReference type="ARBA" id="ARBA00004429"/>
    </source>
</evidence>
<comment type="similarity">
    <text evidence="8">Belongs to the TRAP transporter small permease family.</text>
</comment>
<dbReference type="PANTHER" id="PTHR35011:SF2">
    <property type="entry name" value="2,3-DIKETO-L-GULONATE TRAP TRANSPORTER SMALL PERMEASE PROTEIN YIAM"/>
    <property type="match status" value="1"/>
</dbReference>
<evidence type="ECO:0000259" key="10">
    <source>
        <dbReference type="Pfam" id="PF04290"/>
    </source>
</evidence>
<name>A0A161RFV9_9BACL</name>
<evidence type="ECO:0000313" key="11">
    <source>
        <dbReference type="EMBL" id="KZE38852.1"/>
    </source>
</evidence>
<sequence>MELLQKPVRLLTNINKWIGLIALGLMFPAVFVFAVARTTGNPIIGDIELVQFVMVVLIMGSLSLSEATNTHISIGLFVDKFSPSMQRVMDFIAHLLTLAFCLLVCWAFLSHLKTQESDLLGISYVPFKLFVIFGFLSWGLEALLKLVADLKGEKTVAD</sequence>
<reference evidence="11 12" key="1">
    <citation type="submission" date="2016-01" db="EMBL/GenBank/DDBJ databases">
        <title>Whole genome sequencing of Bhargavaea cecembensis T14.</title>
        <authorList>
            <person name="Hong K.W."/>
        </authorList>
    </citation>
    <scope>NUCLEOTIDE SEQUENCE [LARGE SCALE GENOMIC DNA]</scope>
    <source>
        <strain evidence="11 12">T14</strain>
    </source>
</reference>
<comment type="subcellular location">
    <subcellularLocation>
        <location evidence="1">Cell inner membrane</location>
        <topology evidence="1">Multi-pass membrane protein</topology>
    </subcellularLocation>
</comment>
<feature type="transmembrane region" description="Helical" evidence="9">
    <location>
        <begin position="121"/>
        <end position="144"/>
    </location>
</feature>
<protein>
    <recommendedName>
        <fullName evidence="10">Tripartite ATP-independent periplasmic transporters DctQ component domain-containing protein</fullName>
    </recommendedName>
</protein>
<proteinExistence type="inferred from homology"/>
<feature type="transmembrane region" description="Helical" evidence="9">
    <location>
        <begin position="88"/>
        <end position="109"/>
    </location>
</feature>
<accession>A0A161RFV9</accession>
<dbReference type="GO" id="GO:0015740">
    <property type="term" value="P:C4-dicarboxylate transport"/>
    <property type="evidence" value="ECO:0007669"/>
    <property type="project" value="TreeGrafter"/>
</dbReference>
<dbReference type="EMBL" id="LQNT01000009">
    <property type="protein sequence ID" value="KZE38852.1"/>
    <property type="molecule type" value="Genomic_DNA"/>
</dbReference>
<evidence type="ECO:0000313" key="12">
    <source>
        <dbReference type="Proteomes" id="UP000076490"/>
    </source>
</evidence>
<dbReference type="InterPro" id="IPR055348">
    <property type="entry name" value="DctQ"/>
</dbReference>
<keyword evidence="7 9" id="KW-0472">Membrane</keyword>
<keyword evidence="3" id="KW-1003">Cell membrane</keyword>
<evidence type="ECO:0000256" key="3">
    <source>
        <dbReference type="ARBA" id="ARBA00022475"/>
    </source>
</evidence>
<dbReference type="GO" id="GO:0005886">
    <property type="term" value="C:plasma membrane"/>
    <property type="evidence" value="ECO:0007669"/>
    <property type="project" value="UniProtKB-SubCell"/>
</dbReference>
<keyword evidence="6 9" id="KW-1133">Transmembrane helix</keyword>
<feature type="transmembrane region" description="Helical" evidence="9">
    <location>
        <begin position="49"/>
        <end position="67"/>
    </location>
</feature>
<evidence type="ECO:0000256" key="6">
    <source>
        <dbReference type="ARBA" id="ARBA00022989"/>
    </source>
</evidence>
<evidence type="ECO:0000256" key="8">
    <source>
        <dbReference type="ARBA" id="ARBA00038436"/>
    </source>
</evidence>
<feature type="transmembrane region" description="Helical" evidence="9">
    <location>
        <begin position="17"/>
        <end position="37"/>
    </location>
</feature>
<evidence type="ECO:0000256" key="4">
    <source>
        <dbReference type="ARBA" id="ARBA00022519"/>
    </source>
</evidence>
<comment type="caution">
    <text evidence="11">The sequence shown here is derived from an EMBL/GenBank/DDBJ whole genome shotgun (WGS) entry which is preliminary data.</text>
</comment>
<evidence type="ECO:0000256" key="5">
    <source>
        <dbReference type="ARBA" id="ARBA00022692"/>
    </source>
</evidence>
<evidence type="ECO:0000256" key="9">
    <source>
        <dbReference type="SAM" id="Phobius"/>
    </source>
</evidence>
<keyword evidence="2" id="KW-0813">Transport</keyword>
<feature type="domain" description="Tripartite ATP-independent periplasmic transporters DctQ component" evidence="10">
    <location>
        <begin position="30"/>
        <end position="151"/>
    </location>
</feature>
<dbReference type="GO" id="GO:0022857">
    <property type="term" value="F:transmembrane transporter activity"/>
    <property type="evidence" value="ECO:0007669"/>
    <property type="project" value="TreeGrafter"/>
</dbReference>
<dbReference type="Pfam" id="PF04290">
    <property type="entry name" value="DctQ"/>
    <property type="match status" value="1"/>
</dbReference>
<dbReference type="RefSeq" id="WP_063180800.1">
    <property type="nucleotide sequence ID" value="NZ_LQNT01000009.1"/>
</dbReference>